<feature type="domain" description="Transposase IS116/IS110/IS902 C-terminal" evidence="2">
    <location>
        <begin position="287"/>
        <end position="373"/>
    </location>
</feature>
<evidence type="ECO:0000313" key="3">
    <source>
        <dbReference type="EMBL" id="CCK83036.1"/>
    </source>
</evidence>
<comment type="caution">
    <text evidence="3">The sequence shown here is derived from an EMBL/GenBank/DDBJ whole genome shotgun (WGS) entry which is preliminary data.</text>
</comment>
<protein>
    <submittedName>
        <fullName evidence="3">Transposase</fullName>
    </submittedName>
</protein>
<dbReference type="GO" id="GO:0006313">
    <property type="term" value="P:DNA transposition"/>
    <property type="evidence" value="ECO:0007669"/>
    <property type="project" value="InterPro"/>
</dbReference>
<evidence type="ECO:0000313" key="4">
    <source>
        <dbReference type="Proteomes" id="UP000009325"/>
    </source>
</evidence>
<proteinExistence type="predicted"/>
<dbReference type="Pfam" id="PF02371">
    <property type="entry name" value="Transposase_20"/>
    <property type="match status" value="1"/>
</dbReference>
<organism evidence="3 4">
    <name type="scientific">Lactobacillus equicursoris 66c</name>
    <dbReference type="NCBI Taxonomy" id="872326"/>
    <lineage>
        <taxon>Bacteria</taxon>
        <taxon>Bacillati</taxon>
        <taxon>Bacillota</taxon>
        <taxon>Bacilli</taxon>
        <taxon>Lactobacillales</taxon>
        <taxon>Lactobacillaceae</taxon>
        <taxon>Lactobacillus</taxon>
    </lineage>
</organism>
<gene>
    <name evidence="3" type="ORF">BN146_01945</name>
</gene>
<dbReference type="NCBIfam" id="NF033542">
    <property type="entry name" value="transpos_IS110"/>
    <property type="match status" value="1"/>
</dbReference>
<dbReference type="InterPro" id="IPR003346">
    <property type="entry name" value="Transposase_20"/>
</dbReference>
<dbReference type="InterPro" id="IPR002525">
    <property type="entry name" value="Transp_IS110-like_N"/>
</dbReference>
<dbReference type="OrthoDB" id="9790935at2"/>
<dbReference type="RefSeq" id="WP_009557581.1">
    <property type="nucleotide sequence ID" value="NZ_CALZ01000032.1"/>
</dbReference>
<dbReference type="GO" id="GO:0003677">
    <property type="term" value="F:DNA binding"/>
    <property type="evidence" value="ECO:0007669"/>
    <property type="project" value="InterPro"/>
</dbReference>
<dbReference type="PANTHER" id="PTHR33055">
    <property type="entry name" value="TRANSPOSASE FOR INSERTION SEQUENCE ELEMENT IS1111A"/>
    <property type="match status" value="1"/>
</dbReference>
<dbReference type="Proteomes" id="UP000009325">
    <property type="component" value="Unassembled WGS sequence"/>
</dbReference>
<accession>K0NRL2</accession>
<name>K0NRL2_9LACO</name>
<dbReference type="AlphaFoldDB" id="K0NRL2"/>
<evidence type="ECO:0000259" key="1">
    <source>
        <dbReference type="Pfam" id="PF01548"/>
    </source>
</evidence>
<dbReference type="GO" id="GO:0004803">
    <property type="term" value="F:transposase activity"/>
    <property type="evidence" value="ECO:0007669"/>
    <property type="project" value="InterPro"/>
</dbReference>
<dbReference type="PANTHER" id="PTHR33055:SF15">
    <property type="entry name" value="TRANSPOSASE-RELATED"/>
    <property type="match status" value="1"/>
</dbReference>
<reference evidence="3 4" key="1">
    <citation type="submission" date="2012-08" db="EMBL/GenBank/DDBJ databases">
        <title>Draft Genome Sequences of Lactobacillus equicursoris CIP 110162T, isolated from thoroughbred racehorse feces and Lactobacillus sp. CRBIP 24.137 isolated from urine of human.</title>
        <authorList>
            <person name="Cousin S."/>
            <person name="Loux V."/>
            <person name="Ma L."/>
            <person name="Creno S."/>
            <person name="Clermont D."/>
            <person name="Bizet C."/>
            <person name="Bouchier C."/>
        </authorList>
    </citation>
    <scope>NUCLEOTIDE SEQUENCE [LARGE SCALE GENOMIC DNA]</scope>
    <source>
        <strain evidence="3 4">66c</strain>
    </source>
</reference>
<dbReference type="Pfam" id="PF01548">
    <property type="entry name" value="DEDD_Tnp_IS110"/>
    <property type="match status" value="1"/>
</dbReference>
<evidence type="ECO:0000259" key="2">
    <source>
        <dbReference type="Pfam" id="PF02371"/>
    </source>
</evidence>
<dbReference type="EMBL" id="CALZ01000032">
    <property type="protein sequence ID" value="CCK83036.1"/>
    <property type="molecule type" value="Genomic_DNA"/>
</dbReference>
<sequence length="418" mass="47789">MNKLFIGIDVSSKDLQVAITDSENYQTPLVNKSFSNDLIGASEVKEIILDLAQKNGYDKVIIGMEATSIYSFHPAYFFSNDDDLKKLNVETDVINPRQTKRFHDVFEENKNDPVDAYFIAEYLRYGKYRVTIARQDEYLALQRLTRTRYEFTQSLVRAKQHFIEALYYRVNKLVTVDKDKVNTSIFGATMMSIISDSHTLDEIAQMPVEKLVEYLQEKGHGRFSDPETLAKAIQKAVRGSYRLGQVIKDSIDSVLAVYSNEIRTYKKLIADLDKAISKIILTLPEAKILESIPGIGKVYSAGIIAEIGSIDRFDTEAQLAKYAGLAWNQKQSGSFDSEHTPLSKTGNRYLRYYLVEAANLIRLKDPVFAQYYRKKYDEATFSSHKRASHKRACVLTARKLIRVIFTLLKNGQIYQTPR</sequence>
<feature type="domain" description="Transposase IS110-like N-terminal" evidence="1">
    <location>
        <begin position="6"/>
        <end position="166"/>
    </location>
</feature>
<dbReference type="InterPro" id="IPR047650">
    <property type="entry name" value="Transpos_IS110"/>
</dbReference>